<evidence type="ECO:0000313" key="1">
    <source>
        <dbReference type="EMBL" id="GBM58865.1"/>
    </source>
</evidence>
<dbReference type="EMBL" id="BGPR01001652">
    <property type="protein sequence ID" value="GBM58865.1"/>
    <property type="molecule type" value="Genomic_DNA"/>
</dbReference>
<dbReference type="AlphaFoldDB" id="A0A4Y2H195"/>
<sequence>MPLYTAEDTLSGTKPGSSAIRIKGGGKSYFLHPPCPARVVVRTSTAQLGAVWFSLSDWSRVVLRHRPRRLWKIPAPEAVQNLYSSRTGGFDAEGRSTRVIERTERQ</sequence>
<name>A0A4Y2H195_ARAVE</name>
<dbReference type="Proteomes" id="UP000499080">
    <property type="component" value="Unassembled WGS sequence"/>
</dbReference>
<comment type="caution">
    <text evidence="1">The sequence shown here is derived from an EMBL/GenBank/DDBJ whole genome shotgun (WGS) entry which is preliminary data.</text>
</comment>
<protein>
    <submittedName>
        <fullName evidence="1">Uncharacterized protein</fullName>
    </submittedName>
</protein>
<proteinExistence type="predicted"/>
<reference evidence="1 2" key="1">
    <citation type="journal article" date="2019" name="Sci. Rep.">
        <title>Orb-weaving spider Araneus ventricosus genome elucidates the spidroin gene catalogue.</title>
        <authorList>
            <person name="Kono N."/>
            <person name="Nakamura H."/>
            <person name="Ohtoshi R."/>
            <person name="Moran D.A.P."/>
            <person name="Shinohara A."/>
            <person name="Yoshida Y."/>
            <person name="Fujiwara M."/>
            <person name="Mori M."/>
            <person name="Tomita M."/>
            <person name="Arakawa K."/>
        </authorList>
    </citation>
    <scope>NUCLEOTIDE SEQUENCE [LARGE SCALE GENOMIC DNA]</scope>
</reference>
<accession>A0A4Y2H195</accession>
<organism evidence="1 2">
    <name type="scientific">Araneus ventricosus</name>
    <name type="common">Orbweaver spider</name>
    <name type="synonym">Epeira ventricosa</name>
    <dbReference type="NCBI Taxonomy" id="182803"/>
    <lineage>
        <taxon>Eukaryota</taxon>
        <taxon>Metazoa</taxon>
        <taxon>Ecdysozoa</taxon>
        <taxon>Arthropoda</taxon>
        <taxon>Chelicerata</taxon>
        <taxon>Arachnida</taxon>
        <taxon>Araneae</taxon>
        <taxon>Araneomorphae</taxon>
        <taxon>Entelegynae</taxon>
        <taxon>Araneoidea</taxon>
        <taxon>Araneidae</taxon>
        <taxon>Araneus</taxon>
    </lineage>
</organism>
<keyword evidence="2" id="KW-1185">Reference proteome</keyword>
<gene>
    <name evidence="1" type="ORF">AVEN_87157_1</name>
</gene>
<evidence type="ECO:0000313" key="2">
    <source>
        <dbReference type="Proteomes" id="UP000499080"/>
    </source>
</evidence>